<proteinExistence type="predicted"/>
<sequence length="35" mass="4058">MARLSLSHNFARPTFTESVHDIKNAIEEANEHTKY</sequence>
<gene>
    <name evidence="1" type="ordered locus">Os12g0405250</name>
</gene>
<dbReference type="AlphaFoldDB" id="C7J9X4"/>
<dbReference type="Proteomes" id="UP000000763">
    <property type="component" value="Chromosome 12"/>
</dbReference>
<accession>C7J9X4</accession>
<evidence type="ECO:0000313" key="2">
    <source>
        <dbReference type="Proteomes" id="UP000000763"/>
    </source>
</evidence>
<dbReference type="EMBL" id="AP008218">
    <property type="protein sequence ID" value="BAH95641.1"/>
    <property type="molecule type" value="Genomic_DNA"/>
</dbReference>
<evidence type="ECO:0000313" key="1">
    <source>
        <dbReference type="EMBL" id="BAH95641.1"/>
    </source>
</evidence>
<dbReference type="KEGG" id="dosa:Os12g0405250"/>
<name>C7J9X4_ORYSJ</name>
<reference evidence="1 2" key="1">
    <citation type="journal article" date="2005" name="Nature">
        <title>The map-based sequence of the rice genome.</title>
        <authorList>
            <consortium name="International rice genome sequencing project (IRGSP)"/>
            <person name="Matsumoto T."/>
            <person name="Wu J."/>
            <person name="Kanamori H."/>
            <person name="Katayose Y."/>
            <person name="Fujisawa M."/>
            <person name="Namiki N."/>
            <person name="Mizuno H."/>
            <person name="Yamamoto K."/>
            <person name="Antonio B.A."/>
            <person name="Baba T."/>
            <person name="Sakata K."/>
            <person name="Nagamura Y."/>
            <person name="Aoki H."/>
            <person name="Arikawa K."/>
            <person name="Arita K."/>
            <person name="Bito T."/>
            <person name="Chiden Y."/>
            <person name="Fujitsuka N."/>
            <person name="Fukunaka R."/>
            <person name="Hamada M."/>
            <person name="Harada C."/>
            <person name="Hayashi A."/>
            <person name="Hijishita S."/>
            <person name="Honda M."/>
            <person name="Hosokawa S."/>
            <person name="Ichikawa Y."/>
            <person name="Idonuma A."/>
            <person name="Iijima M."/>
            <person name="Ikeda M."/>
            <person name="Ikeno M."/>
            <person name="Ito K."/>
            <person name="Ito S."/>
            <person name="Ito T."/>
            <person name="Ito Y."/>
            <person name="Ito Y."/>
            <person name="Iwabuchi A."/>
            <person name="Kamiya K."/>
            <person name="Karasawa W."/>
            <person name="Kurita K."/>
            <person name="Katagiri S."/>
            <person name="Kikuta A."/>
            <person name="Kobayashi H."/>
            <person name="Kobayashi N."/>
            <person name="Machita K."/>
            <person name="Maehara T."/>
            <person name="Masukawa M."/>
            <person name="Mizubayashi T."/>
            <person name="Mukai Y."/>
            <person name="Nagasaki H."/>
            <person name="Nagata Y."/>
            <person name="Naito S."/>
            <person name="Nakashima M."/>
            <person name="Nakama Y."/>
            <person name="Nakamichi Y."/>
            <person name="Nakamura M."/>
            <person name="Meguro A."/>
            <person name="Negishi M."/>
            <person name="Ohta I."/>
            <person name="Ohta T."/>
            <person name="Okamoto M."/>
            <person name="Ono N."/>
            <person name="Saji S."/>
            <person name="Sakaguchi M."/>
            <person name="Sakai K."/>
            <person name="Shibata M."/>
            <person name="Shimokawa T."/>
            <person name="Song J."/>
            <person name="Takazaki Y."/>
            <person name="Terasawa K."/>
            <person name="Tsugane M."/>
            <person name="Tsuji K."/>
            <person name="Ueda S."/>
            <person name="Waki K."/>
            <person name="Yamagata H."/>
            <person name="Yamamoto M."/>
            <person name="Yamamoto S."/>
            <person name="Yamane H."/>
            <person name="Yoshiki S."/>
            <person name="Yoshihara R."/>
            <person name="Yukawa K."/>
            <person name="Zhong H."/>
            <person name="Yano M."/>
            <person name="Yuan Q."/>
            <person name="Ouyang S."/>
            <person name="Liu J."/>
            <person name="Jones K.M."/>
            <person name="Gansberger K."/>
            <person name="Moffat K."/>
            <person name="Hill J."/>
            <person name="Bera J."/>
            <person name="Fadrosh D."/>
            <person name="Jin S."/>
            <person name="Johri S."/>
            <person name="Kim M."/>
            <person name="Overton L."/>
            <person name="Reardon M."/>
            <person name="Tsitrin T."/>
            <person name="Vuong H."/>
            <person name="Weaver B."/>
            <person name="Ciecko A."/>
            <person name="Tallon L."/>
            <person name="Jackson J."/>
            <person name="Pai G."/>
            <person name="Aken S.V."/>
            <person name="Utterback T."/>
            <person name="Reidmuller S."/>
            <person name="Feldblyum T."/>
            <person name="Hsiao J."/>
            <person name="Zismann V."/>
            <person name="Iobst S."/>
            <person name="de Vazeille A.R."/>
            <person name="Buell C.R."/>
            <person name="Ying K."/>
            <person name="Li Y."/>
            <person name="Lu T."/>
            <person name="Huang Y."/>
            <person name="Zhao Q."/>
            <person name="Feng Q."/>
            <person name="Zhang L."/>
            <person name="Zhu J."/>
            <person name="Weng Q."/>
            <person name="Mu J."/>
            <person name="Lu Y."/>
            <person name="Fan D."/>
            <person name="Liu Y."/>
            <person name="Guan J."/>
            <person name="Zhang Y."/>
            <person name="Yu S."/>
            <person name="Liu X."/>
            <person name="Zhang Y."/>
            <person name="Hong G."/>
            <person name="Han B."/>
            <person name="Choisne N."/>
            <person name="Demange N."/>
            <person name="Orjeda G."/>
            <person name="Samain S."/>
            <person name="Cattolico L."/>
            <person name="Pelletier E."/>
            <person name="Couloux A."/>
            <person name="Segurens B."/>
            <person name="Wincker P."/>
            <person name="D'Hont A."/>
            <person name="Scarpelli C."/>
            <person name="Weissenbach J."/>
            <person name="Salanoubat M."/>
            <person name="Quetier F."/>
            <person name="Yu Y."/>
            <person name="Kim H.R."/>
            <person name="Rambo T."/>
            <person name="Currie J."/>
            <person name="Collura K."/>
            <person name="Luo M."/>
            <person name="Yang T."/>
            <person name="Ammiraju J.S.S."/>
            <person name="Engler F."/>
            <person name="Soderlund C."/>
            <person name="Wing R.A."/>
            <person name="Palmer L.E."/>
            <person name="de la Bastide M."/>
            <person name="Spiegel L."/>
            <person name="Nascimento L."/>
            <person name="Zutavern T."/>
            <person name="O'Shaughnessy A."/>
            <person name="Dike S."/>
            <person name="Dedhia N."/>
            <person name="Preston R."/>
            <person name="Balija V."/>
            <person name="McCombie W.R."/>
            <person name="Chow T."/>
            <person name="Chen H."/>
            <person name="Chung M."/>
            <person name="Chen C."/>
            <person name="Shaw J."/>
            <person name="Wu H."/>
            <person name="Hsiao K."/>
            <person name="Chao Y."/>
            <person name="Chu M."/>
            <person name="Cheng C."/>
            <person name="Hour A."/>
            <person name="Lee P."/>
            <person name="Lin S."/>
            <person name="Lin Y."/>
            <person name="Liou J."/>
            <person name="Liu S."/>
            <person name="Hsing Y."/>
            <person name="Raghuvanshi S."/>
            <person name="Mohanty A."/>
            <person name="Bharti A.K."/>
            <person name="Gaur A."/>
            <person name="Gupta V."/>
            <person name="Kumar D."/>
            <person name="Ravi V."/>
            <person name="Vij S."/>
            <person name="Kapur A."/>
            <person name="Khurana P."/>
            <person name="Khurana P."/>
            <person name="Khurana J.P."/>
            <person name="Tyagi A.K."/>
            <person name="Gaikwad K."/>
            <person name="Singh A."/>
            <person name="Dalal V."/>
            <person name="Srivastava S."/>
            <person name="Dixit A."/>
            <person name="Pal A.K."/>
            <person name="Ghazi I.A."/>
            <person name="Yadav M."/>
            <person name="Pandit A."/>
            <person name="Bhargava A."/>
            <person name="Sureshbabu K."/>
            <person name="Batra K."/>
            <person name="Sharma T.R."/>
            <person name="Mohapatra T."/>
            <person name="Singh N.K."/>
            <person name="Messing J."/>
            <person name="Nelson A.B."/>
            <person name="Fuks G."/>
            <person name="Kavchok S."/>
            <person name="Keizer G."/>
            <person name="Linton E."/>
            <person name="Llaca V."/>
            <person name="Song R."/>
            <person name="Tanyolac B."/>
            <person name="Young S."/>
            <person name="Ho-Il K."/>
            <person name="Hahn J.H."/>
            <person name="Sangsakoo G."/>
            <person name="Vanavichit A."/>
            <person name="de Mattos Luiz.A.T."/>
            <person name="Zimmer P.D."/>
            <person name="Malone G."/>
            <person name="Dellagostin O."/>
            <person name="de Oliveira A.C."/>
            <person name="Bevan M."/>
            <person name="Bancroft I."/>
            <person name="Minx P."/>
            <person name="Cordum H."/>
            <person name="Wilson R."/>
            <person name="Cheng Z."/>
            <person name="Jin W."/>
            <person name="Jiang J."/>
            <person name="Leong S.A."/>
            <person name="Iwama H."/>
            <person name="Gojobori T."/>
            <person name="Itoh T."/>
            <person name="Niimura Y."/>
            <person name="Fujii Y."/>
            <person name="Habara T."/>
            <person name="Sakai H."/>
            <person name="Sato Y."/>
            <person name="Wilson G."/>
            <person name="Kumar K."/>
            <person name="McCouch S."/>
            <person name="Juretic N."/>
            <person name="Hoen D."/>
            <person name="Wright S."/>
            <person name="Bruskiewich R."/>
            <person name="Bureau T."/>
            <person name="Miyao A."/>
            <person name="Hirochika H."/>
            <person name="Nishikawa T."/>
            <person name="Kadowaki K."/>
            <person name="Sugiura M."/>
            <person name="Burr B."/>
            <person name="Sasaki T."/>
        </authorList>
    </citation>
    <scope>NUCLEOTIDE SEQUENCE [LARGE SCALE GENOMIC DNA]</scope>
    <source>
        <strain evidence="2">cv. Nipponbare</strain>
    </source>
</reference>
<reference evidence="2" key="2">
    <citation type="journal article" date="2008" name="Nucleic Acids Res.">
        <title>The rice annotation project database (RAP-DB): 2008 update.</title>
        <authorList>
            <consortium name="The rice annotation project (RAP)"/>
        </authorList>
    </citation>
    <scope>GENOME REANNOTATION</scope>
    <source>
        <strain evidence="2">cv. Nipponbare</strain>
    </source>
</reference>
<organism evidence="1 2">
    <name type="scientific">Oryza sativa subsp. japonica</name>
    <name type="common">Rice</name>
    <dbReference type="NCBI Taxonomy" id="39947"/>
    <lineage>
        <taxon>Eukaryota</taxon>
        <taxon>Viridiplantae</taxon>
        <taxon>Streptophyta</taxon>
        <taxon>Embryophyta</taxon>
        <taxon>Tracheophyta</taxon>
        <taxon>Spermatophyta</taxon>
        <taxon>Magnoliopsida</taxon>
        <taxon>Liliopsida</taxon>
        <taxon>Poales</taxon>
        <taxon>Poaceae</taxon>
        <taxon>BOP clade</taxon>
        <taxon>Oryzoideae</taxon>
        <taxon>Oryzeae</taxon>
        <taxon>Oryzinae</taxon>
        <taxon>Oryza</taxon>
        <taxon>Oryza sativa</taxon>
    </lineage>
</organism>
<protein>
    <submittedName>
        <fullName evidence="1">Os12g0405250 protein</fullName>
    </submittedName>
</protein>